<dbReference type="PANTHER" id="PTHR36928:SF1">
    <property type="entry name" value="PHOSPHATASE YCDX-RELATED"/>
    <property type="match status" value="1"/>
</dbReference>
<dbReference type="Pfam" id="PF02811">
    <property type="entry name" value="PHP"/>
    <property type="match status" value="1"/>
</dbReference>
<dbReference type="RefSeq" id="WP_092372753.1">
    <property type="nucleotide sequence ID" value="NZ_FORX01000002.1"/>
</dbReference>
<dbReference type="STRING" id="52560.SAMN04488082_102295"/>
<dbReference type="CDD" id="cd07432">
    <property type="entry name" value="PHP_HisPPase"/>
    <property type="match status" value="1"/>
</dbReference>
<dbReference type="Gene3D" id="3.20.20.140">
    <property type="entry name" value="Metal-dependent hydrolases"/>
    <property type="match status" value="1"/>
</dbReference>
<dbReference type="GO" id="GO:0042578">
    <property type="term" value="F:phosphoric ester hydrolase activity"/>
    <property type="evidence" value="ECO:0007669"/>
    <property type="project" value="TreeGrafter"/>
</dbReference>
<accession>A0A1I3QDC0</accession>
<gene>
    <name evidence="2" type="ORF">SAMN04488082_102295</name>
</gene>
<dbReference type="EMBL" id="FORX01000002">
    <property type="protein sequence ID" value="SFJ31898.1"/>
    <property type="molecule type" value="Genomic_DNA"/>
</dbReference>
<evidence type="ECO:0000313" key="3">
    <source>
        <dbReference type="Proteomes" id="UP000198635"/>
    </source>
</evidence>
<dbReference type="GO" id="GO:0008270">
    <property type="term" value="F:zinc ion binding"/>
    <property type="evidence" value="ECO:0007669"/>
    <property type="project" value="TreeGrafter"/>
</dbReference>
<reference evidence="3" key="1">
    <citation type="submission" date="2016-10" db="EMBL/GenBank/DDBJ databases">
        <authorList>
            <person name="Varghese N."/>
            <person name="Submissions S."/>
        </authorList>
    </citation>
    <scope>NUCLEOTIDE SEQUENCE [LARGE SCALE GENOMIC DNA]</scope>
    <source>
        <strain evidence="3">DSM 5918</strain>
    </source>
</reference>
<dbReference type="SUPFAM" id="SSF89550">
    <property type="entry name" value="PHP domain-like"/>
    <property type="match status" value="1"/>
</dbReference>
<dbReference type="OrthoDB" id="9808747at2"/>
<dbReference type="NCBIfam" id="NF004981">
    <property type="entry name" value="PRK06361.1"/>
    <property type="match status" value="1"/>
</dbReference>
<evidence type="ECO:0000313" key="2">
    <source>
        <dbReference type="EMBL" id="SFJ31898.1"/>
    </source>
</evidence>
<dbReference type="InterPro" id="IPR050243">
    <property type="entry name" value="PHP_phosphatase"/>
</dbReference>
<name>A0A1I3QDC0_9BACT</name>
<dbReference type="InterPro" id="IPR004013">
    <property type="entry name" value="PHP_dom"/>
</dbReference>
<dbReference type="AlphaFoldDB" id="A0A1I3QDC0"/>
<sequence>MIDLHTHSSFSDGELIPAELARRAKVAGYRAIAITDHADASNMDFVLPRVAAMAKEYSIYMDIVVVAGVELTHVPPGLMEQEVRRARALGAGIVVVHGETIVEPVETGTNLAAIEAGVDVLAHPGLITAEEVRLAAEKGVLLEITTRAGHGYTNGHVLALARAHGAKMVVNNDAHAPRDLVSAELRRKIALGCGMTPEEYRQADVDAWALVSRSLYL</sequence>
<protein>
    <submittedName>
        <fullName evidence="2">Histidinol phosphatase</fullName>
    </submittedName>
</protein>
<dbReference type="InterPro" id="IPR016195">
    <property type="entry name" value="Pol/histidinol_Pase-like"/>
</dbReference>
<dbReference type="PANTHER" id="PTHR36928">
    <property type="entry name" value="PHOSPHATASE YCDX-RELATED"/>
    <property type="match status" value="1"/>
</dbReference>
<dbReference type="GO" id="GO:0005829">
    <property type="term" value="C:cytosol"/>
    <property type="evidence" value="ECO:0007669"/>
    <property type="project" value="TreeGrafter"/>
</dbReference>
<keyword evidence="3" id="KW-1185">Reference proteome</keyword>
<organism evidence="2 3">
    <name type="scientific">Desulfomicrobium apsheronum</name>
    <dbReference type="NCBI Taxonomy" id="52560"/>
    <lineage>
        <taxon>Bacteria</taxon>
        <taxon>Pseudomonadati</taxon>
        <taxon>Thermodesulfobacteriota</taxon>
        <taxon>Desulfovibrionia</taxon>
        <taxon>Desulfovibrionales</taxon>
        <taxon>Desulfomicrobiaceae</taxon>
        <taxon>Desulfomicrobium</taxon>
    </lineage>
</organism>
<dbReference type="Proteomes" id="UP000198635">
    <property type="component" value="Unassembled WGS sequence"/>
</dbReference>
<evidence type="ECO:0000259" key="1">
    <source>
        <dbReference type="SMART" id="SM00481"/>
    </source>
</evidence>
<dbReference type="SMART" id="SM00481">
    <property type="entry name" value="POLIIIAc"/>
    <property type="match status" value="1"/>
</dbReference>
<proteinExistence type="predicted"/>
<feature type="domain" description="Polymerase/histidinol phosphatase N-terminal" evidence="1">
    <location>
        <begin position="2"/>
        <end position="75"/>
    </location>
</feature>
<dbReference type="InterPro" id="IPR003141">
    <property type="entry name" value="Pol/His_phosphatase_N"/>
</dbReference>